<dbReference type="Pfam" id="PF01936">
    <property type="entry name" value="NYN"/>
    <property type="match status" value="1"/>
</dbReference>
<evidence type="ECO:0000313" key="4">
    <source>
        <dbReference type="Proteomes" id="UP000295500"/>
    </source>
</evidence>
<dbReference type="CDD" id="cd11297">
    <property type="entry name" value="PIN_LabA-like_N_1"/>
    <property type="match status" value="1"/>
</dbReference>
<feature type="compositionally biased region" description="Low complexity" evidence="1">
    <location>
        <begin position="159"/>
        <end position="182"/>
    </location>
</feature>
<dbReference type="InterPro" id="IPR041966">
    <property type="entry name" value="LOTUS-like"/>
</dbReference>
<reference evidence="3 4" key="1">
    <citation type="submission" date="2019-03" db="EMBL/GenBank/DDBJ databases">
        <title>Genomic Encyclopedia of Type Strains, Phase IV (KMG-IV): sequencing the most valuable type-strain genomes for metagenomic binning, comparative biology and taxonomic classification.</title>
        <authorList>
            <person name="Goeker M."/>
        </authorList>
    </citation>
    <scope>NUCLEOTIDE SEQUENCE [LARGE SCALE GENOMIC DNA]</scope>
    <source>
        <strain evidence="3 4">DSM 28287</strain>
    </source>
</reference>
<proteinExistence type="predicted"/>
<protein>
    <submittedName>
        <fullName evidence="3">Uncharacterized LabA/DUF88 family protein</fullName>
    </submittedName>
</protein>
<dbReference type="PANTHER" id="PTHR35811:SF1">
    <property type="entry name" value="HTH OST-TYPE DOMAIN-CONTAINING PROTEIN"/>
    <property type="match status" value="1"/>
</dbReference>
<keyword evidence="4" id="KW-1185">Reference proteome</keyword>
<evidence type="ECO:0000259" key="2">
    <source>
        <dbReference type="PROSITE" id="PS51644"/>
    </source>
</evidence>
<comment type="caution">
    <text evidence="3">The sequence shown here is derived from an EMBL/GenBank/DDBJ whole genome shotgun (WGS) entry which is preliminary data.</text>
</comment>
<feature type="region of interest" description="Disordered" evidence="1">
    <location>
        <begin position="152"/>
        <end position="188"/>
    </location>
</feature>
<dbReference type="GO" id="GO:0004540">
    <property type="term" value="F:RNA nuclease activity"/>
    <property type="evidence" value="ECO:0007669"/>
    <property type="project" value="InterPro"/>
</dbReference>
<dbReference type="RefSeq" id="WP_133529091.1">
    <property type="nucleotide sequence ID" value="NZ_SNXO01000038.1"/>
</dbReference>
<evidence type="ECO:0000313" key="3">
    <source>
        <dbReference type="EMBL" id="TDP50357.1"/>
    </source>
</evidence>
<organism evidence="3 4">
    <name type="scientific">Aminicella lysinilytica</name>
    <dbReference type="NCBI Taxonomy" id="433323"/>
    <lineage>
        <taxon>Bacteria</taxon>
        <taxon>Bacillati</taxon>
        <taxon>Bacillota</taxon>
        <taxon>Clostridia</taxon>
        <taxon>Peptostreptococcales</taxon>
        <taxon>Anaerovoracaceae</taxon>
        <taxon>Aminicella</taxon>
    </lineage>
</organism>
<evidence type="ECO:0000256" key="1">
    <source>
        <dbReference type="SAM" id="MobiDB-lite"/>
    </source>
</evidence>
<dbReference type="Proteomes" id="UP000295500">
    <property type="component" value="Unassembled WGS sequence"/>
</dbReference>
<dbReference type="Gene3D" id="3.30.420.610">
    <property type="entry name" value="LOTUS domain-like"/>
    <property type="match status" value="1"/>
</dbReference>
<dbReference type="InterPro" id="IPR021139">
    <property type="entry name" value="NYN"/>
</dbReference>
<dbReference type="InterPro" id="IPR025605">
    <property type="entry name" value="OST-HTH/LOTUS_dom"/>
</dbReference>
<dbReference type="AlphaFoldDB" id="A0A4R6Q0Y4"/>
<sequence length="268" mass="30448">MNEESRIALLIDAENISAQYADYIMDEVSNYGTCSYKRIYGSWDRIVKTKWEGEINKNSLKPMMQFNNTRGKNASDSALIIDAMDILYTGYVDGFCIVSSDSDFTALARRLMEAGMMVIGMGESDKATEALENAYDKFVYIDVLATQAEEEKAEEKKAQAQAAKASNTRQKQSQTQTQSRNNAGSIPSKKTLENRITQIIKENDDKSKLTDLGQIGNELNRIFKNFDVRYYGRKGGRKYKYLKDFVKDIKSLQLDETEGNRVYVSLKK</sequence>
<feature type="domain" description="HTH OST-type" evidence="2">
    <location>
        <begin position="188"/>
        <end position="268"/>
    </location>
</feature>
<dbReference type="EMBL" id="SNXO01000038">
    <property type="protein sequence ID" value="TDP50357.1"/>
    <property type="molecule type" value="Genomic_DNA"/>
</dbReference>
<gene>
    <name evidence="3" type="ORF">EV211_1388</name>
</gene>
<accession>A0A4R6Q0Y4</accession>
<name>A0A4R6Q0Y4_9FIRM</name>
<dbReference type="Gene3D" id="3.40.50.1010">
    <property type="entry name" value="5'-nuclease"/>
    <property type="match status" value="1"/>
</dbReference>
<dbReference type="OrthoDB" id="9783963at2"/>
<dbReference type="CDD" id="cd10146">
    <property type="entry name" value="LabA_like_C"/>
    <property type="match status" value="1"/>
</dbReference>
<dbReference type="PROSITE" id="PS51644">
    <property type="entry name" value="HTH_OST"/>
    <property type="match status" value="1"/>
</dbReference>
<dbReference type="PANTHER" id="PTHR35811">
    <property type="entry name" value="SLR1870 PROTEIN"/>
    <property type="match status" value="1"/>
</dbReference>